<dbReference type="Gene3D" id="2.30.30.40">
    <property type="entry name" value="SH3 Domains"/>
    <property type="match status" value="2"/>
</dbReference>
<protein>
    <recommendedName>
        <fullName evidence="13">Calmodulin</fullName>
    </recommendedName>
</protein>
<evidence type="ECO:0000259" key="10">
    <source>
        <dbReference type="PROSITE" id="PS50238"/>
    </source>
</evidence>
<dbReference type="Pfam" id="PF12763">
    <property type="entry name" value="EH"/>
    <property type="match status" value="1"/>
</dbReference>
<dbReference type="InterPro" id="IPR011992">
    <property type="entry name" value="EF-hand-dom_pair"/>
</dbReference>
<feature type="domain" description="EF-hand" evidence="9">
    <location>
        <begin position="514"/>
        <end position="549"/>
    </location>
</feature>
<dbReference type="EMBL" id="HBHK01009851">
    <property type="protein sequence ID" value="CAD9678409.1"/>
    <property type="molecule type" value="Transcribed_RNA"/>
</dbReference>
<dbReference type="InterPro" id="IPR008936">
    <property type="entry name" value="Rho_GTPase_activation_prot"/>
</dbReference>
<feature type="domain" description="SH3" evidence="7">
    <location>
        <begin position="342"/>
        <end position="402"/>
    </location>
</feature>
<evidence type="ECO:0000259" key="9">
    <source>
        <dbReference type="PROSITE" id="PS50222"/>
    </source>
</evidence>
<dbReference type="Gene3D" id="1.10.238.10">
    <property type="entry name" value="EF-hand"/>
    <property type="match status" value="1"/>
</dbReference>
<keyword evidence="5" id="KW-0472">Membrane</keyword>
<proteinExistence type="predicted"/>
<evidence type="ECO:0000259" key="8">
    <source>
        <dbReference type="PROSITE" id="PS50031"/>
    </source>
</evidence>
<dbReference type="EMBL" id="HBHK01009852">
    <property type="protein sequence ID" value="CAD9678411.1"/>
    <property type="molecule type" value="Transcribed_RNA"/>
</dbReference>
<dbReference type="InterPro" id="IPR036028">
    <property type="entry name" value="SH3-like_dom_sf"/>
</dbReference>
<dbReference type="PROSITE" id="PS50238">
    <property type="entry name" value="RHOGAP"/>
    <property type="match status" value="1"/>
</dbReference>
<dbReference type="GO" id="GO:0005509">
    <property type="term" value="F:calcium ion binding"/>
    <property type="evidence" value="ECO:0007669"/>
    <property type="project" value="InterPro"/>
</dbReference>
<dbReference type="Pfam" id="PF00018">
    <property type="entry name" value="SH3_1"/>
    <property type="match status" value="2"/>
</dbReference>
<evidence type="ECO:0000256" key="1">
    <source>
        <dbReference type="ARBA" id="ARBA00004170"/>
    </source>
</evidence>
<dbReference type="SMART" id="SM00326">
    <property type="entry name" value="SH3"/>
    <property type="match status" value="2"/>
</dbReference>
<dbReference type="PROSITE" id="PS50222">
    <property type="entry name" value="EF_HAND_2"/>
    <property type="match status" value="1"/>
</dbReference>
<name>A0A7S2RRB5_9STRA</name>
<accession>A0A7S2RRB5</accession>
<dbReference type="PRINTS" id="PR00499">
    <property type="entry name" value="P67PHOX"/>
</dbReference>
<feature type="domain" description="SH3" evidence="7">
    <location>
        <begin position="251"/>
        <end position="315"/>
    </location>
</feature>
<evidence type="ECO:0000313" key="12">
    <source>
        <dbReference type="EMBL" id="CAD9678411.1"/>
    </source>
</evidence>
<dbReference type="InterPro" id="IPR001452">
    <property type="entry name" value="SH3_domain"/>
</dbReference>
<dbReference type="PROSITE" id="PS00018">
    <property type="entry name" value="EF_HAND_1"/>
    <property type="match status" value="1"/>
</dbReference>
<evidence type="ECO:0000256" key="6">
    <source>
        <dbReference type="PROSITE-ProRule" id="PRU00192"/>
    </source>
</evidence>
<evidence type="ECO:0000256" key="3">
    <source>
        <dbReference type="ARBA" id="ARBA00022837"/>
    </source>
</evidence>
<dbReference type="AlphaFoldDB" id="A0A7S2RRB5"/>
<dbReference type="Gene3D" id="1.10.555.10">
    <property type="entry name" value="Rho GTPase activation protein"/>
    <property type="match status" value="1"/>
</dbReference>
<feature type="domain" description="EH" evidence="8">
    <location>
        <begin position="477"/>
        <end position="570"/>
    </location>
</feature>
<dbReference type="CDD" id="cd00174">
    <property type="entry name" value="SH3"/>
    <property type="match status" value="1"/>
</dbReference>
<sequence>MKSVLRKSKSLRLGKKAVQKQGSEYNVSEVEKKLCLNPEESLRVLPLLSVVVDHLRNCGLEANNLFLKSTDSNGGDISVEVQQRAAKLLCAHARSPSQVLEEFDVYVWSLVLKRFIQEMDSPLVSPHTVDVLLGRDFSIPGSEIGIVKEALADIPQSRYLALAGLCGLLRDCSSDSTRLTHMFGAILLKGSPTKDPEKMLAEAKTMITAMRAMIISSGEIFVVDLPPPTPRRANAFISSHESAEDAQPRQARSRYVTVTYDHQAQESDELALSAGETVYVVEQVNQEWYLGTKTLVDGTVEQGIFPGSYCNLTGNEVFEDVVKPRLNRFATSGDDSFDLTVATSKTVEALYDYQPIEKIELALTAGEHYLLINTNDPDWWLGENKQGQQGLFPRTYVEILMDDSGETFARAKAQHEEANRLANSLASTLNINQPQPQGRLRVVSHDLLVNEQKPPPPPVRTVSKKQPTKEWRITKEKYQFYFRFFEKLSELDPHTGTRYVRGGDAARFLEKSGLSRRTIAHILELADMDNDQRLDRDEFIVAHHLGMCISREDMPEPATLPEYLIPKTKR</sequence>
<evidence type="ECO:0000256" key="4">
    <source>
        <dbReference type="ARBA" id="ARBA00023054"/>
    </source>
</evidence>
<evidence type="ECO:0000256" key="5">
    <source>
        <dbReference type="ARBA" id="ARBA00023136"/>
    </source>
</evidence>
<dbReference type="PANTHER" id="PTHR14167:SF81">
    <property type="entry name" value="ENDOPHILIN-A"/>
    <property type="match status" value="1"/>
</dbReference>
<dbReference type="SMART" id="SM00027">
    <property type="entry name" value="EH"/>
    <property type="match status" value="1"/>
</dbReference>
<evidence type="ECO:0000256" key="2">
    <source>
        <dbReference type="ARBA" id="ARBA00022443"/>
    </source>
</evidence>
<dbReference type="PROSITE" id="PS50002">
    <property type="entry name" value="SH3"/>
    <property type="match status" value="2"/>
</dbReference>
<keyword evidence="2 6" id="KW-0728">SH3 domain</keyword>
<reference evidence="11" key="1">
    <citation type="submission" date="2021-01" db="EMBL/GenBank/DDBJ databases">
        <authorList>
            <person name="Corre E."/>
            <person name="Pelletier E."/>
            <person name="Niang G."/>
            <person name="Scheremetjew M."/>
            <person name="Finn R."/>
            <person name="Kale V."/>
            <person name="Holt S."/>
            <person name="Cochrane G."/>
            <person name="Meng A."/>
            <person name="Brown T."/>
            <person name="Cohen L."/>
        </authorList>
    </citation>
    <scope>NUCLEOTIDE SEQUENCE</scope>
    <source>
        <strain evidence="11">NY070348D</strain>
    </source>
</reference>
<dbReference type="SUPFAM" id="SSF48350">
    <property type="entry name" value="GTPase activation domain, GAP"/>
    <property type="match status" value="1"/>
</dbReference>
<comment type="subcellular location">
    <subcellularLocation>
        <location evidence="1">Membrane</location>
        <topology evidence="1">Peripheral membrane protein</topology>
    </subcellularLocation>
</comment>
<dbReference type="PROSITE" id="PS50031">
    <property type="entry name" value="EH"/>
    <property type="match status" value="1"/>
</dbReference>
<evidence type="ECO:0008006" key="13">
    <source>
        <dbReference type="Google" id="ProtNLM"/>
    </source>
</evidence>
<feature type="domain" description="Rho-GAP" evidence="10">
    <location>
        <begin position="25"/>
        <end position="221"/>
    </location>
</feature>
<keyword evidence="3" id="KW-0106">Calcium</keyword>
<dbReference type="SUPFAM" id="SSF50044">
    <property type="entry name" value="SH3-domain"/>
    <property type="match status" value="2"/>
</dbReference>
<dbReference type="PANTHER" id="PTHR14167">
    <property type="entry name" value="SH3 DOMAIN-CONTAINING"/>
    <property type="match status" value="1"/>
</dbReference>
<dbReference type="InterPro" id="IPR018247">
    <property type="entry name" value="EF_Hand_1_Ca_BS"/>
</dbReference>
<keyword evidence="4" id="KW-0175">Coiled coil</keyword>
<dbReference type="PRINTS" id="PR00452">
    <property type="entry name" value="SH3DOMAIN"/>
</dbReference>
<dbReference type="Pfam" id="PF00620">
    <property type="entry name" value="RhoGAP"/>
    <property type="match status" value="1"/>
</dbReference>
<dbReference type="InterPro" id="IPR050384">
    <property type="entry name" value="Endophilin_SH3RF"/>
</dbReference>
<dbReference type="InterPro" id="IPR000198">
    <property type="entry name" value="RhoGAP_dom"/>
</dbReference>
<dbReference type="GO" id="GO:0007165">
    <property type="term" value="P:signal transduction"/>
    <property type="evidence" value="ECO:0007669"/>
    <property type="project" value="InterPro"/>
</dbReference>
<dbReference type="SUPFAM" id="SSF47473">
    <property type="entry name" value="EF-hand"/>
    <property type="match status" value="1"/>
</dbReference>
<organism evidence="11">
    <name type="scientific">Mucochytrium quahogii</name>
    <dbReference type="NCBI Taxonomy" id="96639"/>
    <lineage>
        <taxon>Eukaryota</taxon>
        <taxon>Sar</taxon>
        <taxon>Stramenopiles</taxon>
        <taxon>Bigyra</taxon>
        <taxon>Labyrinthulomycetes</taxon>
        <taxon>Thraustochytrida</taxon>
        <taxon>Thraustochytriidae</taxon>
        <taxon>Mucochytrium</taxon>
    </lineage>
</organism>
<evidence type="ECO:0000259" key="7">
    <source>
        <dbReference type="PROSITE" id="PS50002"/>
    </source>
</evidence>
<evidence type="ECO:0000313" key="11">
    <source>
        <dbReference type="EMBL" id="CAD9678409.1"/>
    </source>
</evidence>
<gene>
    <name evidence="11" type="ORF">QSP1433_LOCUS6160</name>
    <name evidence="12" type="ORF">QSP1433_LOCUS6161</name>
</gene>
<dbReference type="InterPro" id="IPR002048">
    <property type="entry name" value="EF_hand_dom"/>
</dbReference>
<dbReference type="InterPro" id="IPR000261">
    <property type="entry name" value="EH_dom"/>
</dbReference>